<protein>
    <submittedName>
        <fullName evidence="3">Uncharacterized protein</fullName>
    </submittedName>
</protein>
<evidence type="ECO:0000256" key="1">
    <source>
        <dbReference type="SAM" id="MobiDB-lite"/>
    </source>
</evidence>
<dbReference type="Proteomes" id="UP000037020">
    <property type="component" value="Unassembled WGS sequence"/>
</dbReference>
<keyword evidence="2" id="KW-1133">Transmembrane helix</keyword>
<accession>A0ABR5JFP1</accession>
<keyword evidence="2" id="KW-0812">Transmembrane</keyword>
<gene>
    <name evidence="3" type="ORF">ADK38_00705</name>
</gene>
<feature type="transmembrane region" description="Helical" evidence="2">
    <location>
        <begin position="69"/>
        <end position="87"/>
    </location>
</feature>
<dbReference type="RefSeq" id="WP_030892552.1">
    <property type="nucleotide sequence ID" value="NZ_JBIRHZ010000003.1"/>
</dbReference>
<name>A0ABR5JFP1_9ACTN</name>
<reference evidence="3 4" key="1">
    <citation type="submission" date="2015-07" db="EMBL/GenBank/DDBJ databases">
        <authorList>
            <person name="Ju K.-S."/>
            <person name="Doroghazi J.R."/>
            <person name="Metcalf W.W."/>
        </authorList>
    </citation>
    <scope>NUCLEOTIDE SEQUENCE [LARGE SCALE GENOMIC DNA]</scope>
    <source>
        <strain evidence="3 4">NRRL B-3589</strain>
    </source>
</reference>
<feature type="compositionally biased region" description="Low complexity" evidence="1">
    <location>
        <begin position="104"/>
        <end position="113"/>
    </location>
</feature>
<feature type="region of interest" description="Disordered" evidence="1">
    <location>
        <begin position="92"/>
        <end position="113"/>
    </location>
</feature>
<keyword evidence="2" id="KW-0472">Membrane</keyword>
<keyword evidence="4" id="KW-1185">Reference proteome</keyword>
<evidence type="ECO:0000256" key="2">
    <source>
        <dbReference type="SAM" id="Phobius"/>
    </source>
</evidence>
<sequence length="113" mass="12172">MFFQLFDGSSSVETVLISGVAVAMLAVARVVKNLPKDSFSKFFEHRTTKYQIIAGDTKGRVAVVQKQRLLFLAFLCVCVAVVVLVLVSPENKKAEVPASPPTPTTAHAAPTPQ</sequence>
<organism evidence="3 4">
    <name type="scientific">Streptomyces varsoviensis</name>
    <dbReference type="NCBI Taxonomy" id="67373"/>
    <lineage>
        <taxon>Bacteria</taxon>
        <taxon>Bacillati</taxon>
        <taxon>Actinomycetota</taxon>
        <taxon>Actinomycetes</taxon>
        <taxon>Kitasatosporales</taxon>
        <taxon>Streptomycetaceae</taxon>
        <taxon>Streptomyces</taxon>
    </lineage>
</organism>
<dbReference type="EMBL" id="LGUT01000060">
    <property type="protein sequence ID" value="KOG91886.1"/>
    <property type="molecule type" value="Genomic_DNA"/>
</dbReference>
<evidence type="ECO:0000313" key="3">
    <source>
        <dbReference type="EMBL" id="KOG91886.1"/>
    </source>
</evidence>
<comment type="caution">
    <text evidence="3">The sequence shown here is derived from an EMBL/GenBank/DDBJ whole genome shotgun (WGS) entry which is preliminary data.</text>
</comment>
<feature type="transmembrane region" description="Helical" evidence="2">
    <location>
        <begin position="12"/>
        <end position="31"/>
    </location>
</feature>
<evidence type="ECO:0000313" key="4">
    <source>
        <dbReference type="Proteomes" id="UP000037020"/>
    </source>
</evidence>
<proteinExistence type="predicted"/>